<evidence type="ECO:0000256" key="1">
    <source>
        <dbReference type="SAM" id="Phobius"/>
    </source>
</evidence>
<evidence type="ECO:0000313" key="2">
    <source>
        <dbReference type="EMBL" id="GIG00981.1"/>
    </source>
</evidence>
<dbReference type="AlphaFoldDB" id="A0A8J3KPT9"/>
<feature type="transmembrane region" description="Helical" evidence="1">
    <location>
        <begin position="36"/>
        <end position="55"/>
    </location>
</feature>
<keyword evidence="1" id="KW-0812">Transmembrane</keyword>
<proteinExistence type="predicted"/>
<keyword evidence="3" id="KW-1185">Reference proteome</keyword>
<sequence>MTQQLFHEVIGEKPPSTIDVKQLVRREKRRARLRRLVGAVGVVAVASIAVAGFSLHRPTGQDGPPVARPAPTASAEAGFRLVYNTEESARTTAERLTAELLAAVQRSAPPATWLTGPAVRYTEKSPDDEGILFRGGGNLSLDGRRSALGIWVMPAGRTMPACVDFATTCQKVTAANGVRMVLGTWRDGGPVVAYTVEITLADGRQFYVQHTTKLGSAKSGAAAKAPVSSAVALSRDQVVAIAAEIAAKVIA</sequence>
<keyword evidence="1" id="KW-0472">Membrane</keyword>
<gene>
    <name evidence="2" type="ORF">Cci01nite_60740</name>
</gene>
<comment type="caution">
    <text evidence="2">The sequence shown here is derived from an EMBL/GenBank/DDBJ whole genome shotgun (WGS) entry which is preliminary data.</text>
</comment>
<name>A0A8J3KPT9_9ACTN</name>
<accession>A0A8J3KPT9</accession>
<protein>
    <submittedName>
        <fullName evidence="2">Uncharacterized protein</fullName>
    </submittedName>
</protein>
<keyword evidence="1" id="KW-1133">Transmembrane helix</keyword>
<organism evidence="2 3">
    <name type="scientific">Catellatospora citrea</name>
    <dbReference type="NCBI Taxonomy" id="53366"/>
    <lineage>
        <taxon>Bacteria</taxon>
        <taxon>Bacillati</taxon>
        <taxon>Actinomycetota</taxon>
        <taxon>Actinomycetes</taxon>
        <taxon>Micromonosporales</taxon>
        <taxon>Micromonosporaceae</taxon>
        <taxon>Catellatospora</taxon>
    </lineage>
</organism>
<reference evidence="2 3" key="1">
    <citation type="submission" date="2021-01" db="EMBL/GenBank/DDBJ databases">
        <title>Whole genome shotgun sequence of Catellatospora citrea NBRC 14495.</title>
        <authorList>
            <person name="Komaki H."/>
            <person name="Tamura T."/>
        </authorList>
    </citation>
    <scope>NUCLEOTIDE SEQUENCE [LARGE SCALE GENOMIC DNA]</scope>
    <source>
        <strain evidence="2 3">NBRC 14495</strain>
    </source>
</reference>
<evidence type="ECO:0000313" key="3">
    <source>
        <dbReference type="Proteomes" id="UP000659904"/>
    </source>
</evidence>
<dbReference type="RefSeq" id="WP_120319241.1">
    <property type="nucleotide sequence ID" value="NZ_BONH01000033.1"/>
</dbReference>
<dbReference type="EMBL" id="BONH01000033">
    <property type="protein sequence ID" value="GIG00981.1"/>
    <property type="molecule type" value="Genomic_DNA"/>
</dbReference>
<dbReference type="Proteomes" id="UP000659904">
    <property type="component" value="Unassembled WGS sequence"/>
</dbReference>